<keyword evidence="2" id="KW-1185">Reference proteome</keyword>
<comment type="caution">
    <text evidence="1">The sequence shown here is derived from an EMBL/GenBank/DDBJ whole genome shotgun (WGS) entry which is preliminary data.</text>
</comment>
<accession>A0ABW1IIY6</accession>
<reference evidence="2" key="1">
    <citation type="journal article" date="2019" name="Int. J. Syst. Evol. Microbiol.">
        <title>The Global Catalogue of Microorganisms (GCM) 10K type strain sequencing project: providing services to taxonomists for standard genome sequencing and annotation.</title>
        <authorList>
            <consortium name="The Broad Institute Genomics Platform"/>
            <consortium name="The Broad Institute Genome Sequencing Center for Infectious Disease"/>
            <person name="Wu L."/>
            <person name="Ma J."/>
        </authorList>
    </citation>
    <scope>NUCLEOTIDE SEQUENCE [LARGE SCALE GENOMIC DNA]</scope>
    <source>
        <strain evidence="2">CCM 8749</strain>
    </source>
</reference>
<dbReference type="Proteomes" id="UP001596250">
    <property type="component" value="Unassembled WGS sequence"/>
</dbReference>
<protein>
    <submittedName>
        <fullName evidence="1">Uncharacterized protein</fullName>
    </submittedName>
</protein>
<evidence type="ECO:0000313" key="1">
    <source>
        <dbReference type="EMBL" id="MFC5985030.1"/>
    </source>
</evidence>
<sequence length="140" mass="16220">MISIFLSINNNEEVLELPVIPEELESSSPFSNDRFDGLNQELNLIGIRSRKTIEIESFFPVRDYPFLRSRDKWGMEYVRIIEEWRDRRYPLRLVVANTDKNGFTLNIAVTIDDFSYGVGQSGDIDYTLSFSEFPLVKVSG</sequence>
<evidence type="ECO:0000313" key="2">
    <source>
        <dbReference type="Proteomes" id="UP001596250"/>
    </source>
</evidence>
<proteinExistence type="predicted"/>
<dbReference type="RefSeq" id="WP_379891479.1">
    <property type="nucleotide sequence ID" value="NZ_CBCSCT010000008.1"/>
</dbReference>
<name>A0ABW1IIY6_9BACL</name>
<dbReference type="EMBL" id="JBHSQV010000002">
    <property type="protein sequence ID" value="MFC5985030.1"/>
    <property type="molecule type" value="Genomic_DNA"/>
</dbReference>
<organism evidence="1 2">
    <name type="scientific">Marinicrinis lubricantis</name>
    <dbReference type="NCBI Taxonomy" id="2086470"/>
    <lineage>
        <taxon>Bacteria</taxon>
        <taxon>Bacillati</taxon>
        <taxon>Bacillota</taxon>
        <taxon>Bacilli</taxon>
        <taxon>Bacillales</taxon>
        <taxon>Paenibacillaceae</taxon>
    </lineage>
</organism>
<gene>
    <name evidence="1" type="ORF">ACFPXP_00720</name>
</gene>